<feature type="compositionally biased region" description="Low complexity" evidence="2">
    <location>
        <begin position="110"/>
        <end position="120"/>
    </location>
</feature>
<dbReference type="Pfam" id="PF18410">
    <property type="entry name" value="BTHB"/>
    <property type="match status" value="1"/>
</dbReference>
<sequence length="120" mass="12621">MAAAPPRQWSAEELRSEALPKKDLIKFLQEHAAQAVRGEGPGLAAGRSRGQLRKARPEPAATQTCPPPLPDWIAPSSASPTGRTPPSAPGCLTPAVPHHSPQSPPPSPWLDPMSLSSPHP</sequence>
<dbReference type="Gene3D" id="1.10.720.80">
    <property type="match status" value="1"/>
</dbReference>
<feature type="region of interest" description="Disordered" evidence="2">
    <location>
        <begin position="35"/>
        <end position="120"/>
    </location>
</feature>
<evidence type="ECO:0000256" key="2">
    <source>
        <dbReference type="SAM" id="MobiDB-lite"/>
    </source>
</evidence>
<evidence type="ECO:0000313" key="5">
    <source>
        <dbReference type="Proteomes" id="UP000694404"/>
    </source>
</evidence>
<organism evidence="4 5">
    <name type="scientific">Chelonoidis abingdonii</name>
    <name type="common">Abingdon island giant tortoise</name>
    <name type="synonym">Testudo abingdonii</name>
    <dbReference type="NCBI Taxonomy" id="106734"/>
    <lineage>
        <taxon>Eukaryota</taxon>
        <taxon>Metazoa</taxon>
        <taxon>Chordata</taxon>
        <taxon>Craniata</taxon>
        <taxon>Vertebrata</taxon>
        <taxon>Euteleostomi</taxon>
        <taxon>Archelosauria</taxon>
        <taxon>Testudinata</taxon>
        <taxon>Testudines</taxon>
        <taxon>Cryptodira</taxon>
        <taxon>Durocryptodira</taxon>
        <taxon>Testudinoidea</taxon>
        <taxon>Testudinidae</taxon>
        <taxon>Chelonoidis</taxon>
    </lineage>
</organism>
<protein>
    <recommendedName>
        <fullName evidence="3">FKBP3 basic tilted helix bundle domain-containing protein</fullName>
    </recommendedName>
</protein>
<name>A0A8C0JA22_CHEAB</name>
<keyword evidence="5" id="KW-1185">Reference proteome</keyword>
<reference evidence="4" key="1">
    <citation type="submission" date="2025-08" db="UniProtKB">
        <authorList>
            <consortium name="Ensembl"/>
        </authorList>
    </citation>
    <scope>IDENTIFICATION</scope>
</reference>
<evidence type="ECO:0000256" key="1">
    <source>
        <dbReference type="ARBA" id="ARBA00022553"/>
    </source>
</evidence>
<proteinExistence type="predicted"/>
<accession>A0A8C0JA22</accession>
<dbReference type="Ensembl" id="ENSCABT00000031543.1">
    <property type="protein sequence ID" value="ENSCABP00000028780.1"/>
    <property type="gene ID" value="ENSCABG00000021150.1"/>
</dbReference>
<evidence type="ECO:0000313" key="4">
    <source>
        <dbReference type="Ensembl" id="ENSCABP00000028780.1"/>
    </source>
</evidence>
<keyword evidence="1" id="KW-0597">Phosphoprotein</keyword>
<feature type="domain" description="FKBP3 basic tilted helix bundle" evidence="3">
    <location>
        <begin position="6"/>
        <end position="34"/>
    </location>
</feature>
<dbReference type="AlphaFoldDB" id="A0A8C0JA22"/>
<dbReference type="Proteomes" id="UP000694404">
    <property type="component" value="Unplaced"/>
</dbReference>
<dbReference type="InterPro" id="IPR041200">
    <property type="entry name" value="FKBP3_BTHB"/>
</dbReference>
<reference evidence="4" key="2">
    <citation type="submission" date="2025-09" db="UniProtKB">
        <authorList>
            <consortium name="Ensembl"/>
        </authorList>
    </citation>
    <scope>IDENTIFICATION</scope>
</reference>
<evidence type="ECO:0000259" key="3">
    <source>
        <dbReference type="Pfam" id="PF18410"/>
    </source>
</evidence>